<dbReference type="eggNOG" id="ENOG50333QC">
    <property type="taxonomic scope" value="Bacteria"/>
</dbReference>
<dbReference type="AlphaFoldDB" id="M4Z197"/>
<evidence type="ECO:0008006" key="3">
    <source>
        <dbReference type="Google" id="ProtNLM"/>
    </source>
</evidence>
<gene>
    <name evidence="1" type="ORF">S58_08870</name>
</gene>
<name>M4Z197_9BRAD</name>
<proteinExistence type="predicted"/>
<dbReference type="STRING" id="1245469.S58_08870"/>
<dbReference type="HOGENOM" id="CLU_1607714_0_0_5"/>
<evidence type="ECO:0000313" key="2">
    <source>
        <dbReference type="Proteomes" id="UP000011841"/>
    </source>
</evidence>
<dbReference type="PATRIC" id="fig|1245469.3.peg.906"/>
<keyword evidence="2" id="KW-1185">Reference proteome</keyword>
<reference evidence="1 2" key="1">
    <citation type="journal article" date="2013" name="Appl. Environ. Microbiol.">
        <title>Genome analysis suggests that the soil oligotrophic bacterium Agromonas oligotrophica (Bradyrhizobium oligotrophicum) is a nitrogen-fixing symbiont of Aeschynomene indica.</title>
        <authorList>
            <person name="Okubo T."/>
            <person name="Fukushima S."/>
            <person name="Itakura M."/>
            <person name="Oshima K."/>
            <person name="Longtonglang A."/>
            <person name="Teaumroong N."/>
            <person name="Mitsui H."/>
            <person name="Hattori M."/>
            <person name="Hattori R."/>
            <person name="Hattori T."/>
            <person name="Minamisawa K."/>
        </authorList>
    </citation>
    <scope>NUCLEOTIDE SEQUENCE [LARGE SCALE GENOMIC DNA]</scope>
    <source>
        <strain evidence="1 2">S58</strain>
    </source>
</reference>
<accession>M4Z197</accession>
<protein>
    <recommendedName>
        <fullName evidence="3">Type II secretion system protein GspC N-terminal domain-containing protein</fullName>
    </recommendedName>
</protein>
<dbReference type="Proteomes" id="UP000011841">
    <property type="component" value="Chromosome"/>
</dbReference>
<sequence>MRWRVTPLAGVLALLAGLDLVLGAWLATSVGGGEAPGARRAAWEAPVPRTMAGVAGRQPLQTYAEILAHPVFQKSREPFVPPPPAPPPPMPVAAPPPVATDPGLLVGGVMINGGTSKAYLLSKVGGGAGSWINENETFQGWRVTSIDASGVRIEQAGRAIELQLYPKN</sequence>
<organism evidence="1 2">
    <name type="scientific">Bradyrhizobium oligotrophicum S58</name>
    <dbReference type="NCBI Taxonomy" id="1245469"/>
    <lineage>
        <taxon>Bacteria</taxon>
        <taxon>Pseudomonadati</taxon>
        <taxon>Pseudomonadota</taxon>
        <taxon>Alphaproteobacteria</taxon>
        <taxon>Hyphomicrobiales</taxon>
        <taxon>Nitrobacteraceae</taxon>
        <taxon>Bradyrhizobium</taxon>
    </lineage>
</organism>
<evidence type="ECO:0000313" key="1">
    <source>
        <dbReference type="EMBL" id="BAM86898.1"/>
    </source>
</evidence>
<dbReference type="EMBL" id="AP012603">
    <property type="protein sequence ID" value="BAM86898.1"/>
    <property type="molecule type" value="Genomic_DNA"/>
</dbReference>
<dbReference type="KEGG" id="aol:S58_08870"/>